<dbReference type="Gene3D" id="3.90.640.10">
    <property type="entry name" value="Actin, Chain A, domain 4"/>
    <property type="match status" value="1"/>
</dbReference>
<sequence length="310" mass="34780">DMWLSSASNVRFENLKRLFDMESDFLASERERIKDLELDITIDEVLEKWWSDRLGPLTKRVSPGVTITIAIAHPAHFSPQSVQKLRDFFGRTRLGRSFNVVVSEEATAALHGSRYCGFKAGDIVLVVDGGKSTIDCACLEITNNEESLTTLIFATRGLNIGADSINSIARRYGQSQIDVYKECTSTDVKAFMSSESFDRATELWWNQFELNYKRNLKSARENALLDHISCVPTPEMMTTVEKASSDLADEVKGLIQRMLVEIRNMTSRDLTSPSISFALEDTVKALNSVPLLLIFAQSRSLSGVILMEMM</sequence>
<accession>A0A9P4WFI9</accession>
<feature type="non-terminal residue" evidence="1">
    <location>
        <position position="1"/>
    </location>
</feature>
<organism evidence="1 2">
    <name type="scientific">Didymella heteroderae</name>
    <dbReference type="NCBI Taxonomy" id="1769908"/>
    <lineage>
        <taxon>Eukaryota</taxon>
        <taxon>Fungi</taxon>
        <taxon>Dikarya</taxon>
        <taxon>Ascomycota</taxon>
        <taxon>Pezizomycotina</taxon>
        <taxon>Dothideomycetes</taxon>
        <taxon>Pleosporomycetidae</taxon>
        <taxon>Pleosporales</taxon>
        <taxon>Pleosporineae</taxon>
        <taxon>Didymellaceae</taxon>
        <taxon>Didymella</taxon>
    </lineage>
</organism>
<proteinExistence type="predicted"/>
<dbReference type="EMBL" id="SWKV01000249">
    <property type="protein sequence ID" value="KAF3029593.1"/>
    <property type="molecule type" value="Genomic_DNA"/>
</dbReference>
<evidence type="ECO:0000313" key="2">
    <source>
        <dbReference type="Proteomes" id="UP000758155"/>
    </source>
</evidence>
<evidence type="ECO:0000313" key="1">
    <source>
        <dbReference type="EMBL" id="KAF3029593.1"/>
    </source>
</evidence>
<dbReference type="AlphaFoldDB" id="A0A9P4WFI9"/>
<dbReference type="Proteomes" id="UP000758155">
    <property type="component" value="Unassembled WGS sequence"/>
</dbReference>
<name>A0A9P4WFI9_9PLEO</name>
<comment type="caution">
    <text evidence="1">The sequence shown here is derived from an EMBL/GenBank/DDBJ whole genome shotgun (WGS) entry which is preliminary data.</text>
</comment>
<gene>
    <name evidence="1" type="ORF">E8E12_000028</name>
</gene>
<dbReference type="OrthoDB" id="10287921at2759"/>
<dbReference type="Gene3D" id="3.30.420.40">
    <property type="match status" value="2"/>
</dbReference>
<protein>
    <submittedName>
        <fullName evidence="1">Uncharacterized protein</fullName>
    </submittedName>
</protein>
<keyword evidence="2" id="KW-1185">Reference proteome</keyword>
<reference evidence="1" key="1">
    <citation type="submission" date="2019-04" db="EMBL/GenBank/DDBJ databases">
        <title>Sequencing of skin fungus with MAO and IRED activity.</title>
        <authorList>
            <person name="Marsaioli A.J."/>
            <person name="Bonatto J.M.C."/>
            <person name="Reis Junior O."/>
        </authorList>
    </citation>
    <scope>NUCLEOTIDE SEQUENCE</scope>
    <source>
        <strain evidence="1">28M1</strain>
    </source>
</reference>